<dbReference type="RefSeq" id="WP_073407857.1">
    <property type="nucleotide sequence ID" value="NZ_FQWH01000001.1"/>
</dbReference>
<keyword evidence="1" id="KW-0732">Signal</keyword>
<feature type="chain" id="PRO_5009910316" description="Lipoprotein" evidence="1">
    <location>
        <begin position="20"/>
        <end position="157"/>
    </location>
</feature>
<evidence type="ECO:0000256" key="1">
    <source>
        <dbReference type="SAM" id="SignalP"/>
    </source>
</evidence>
<organism evidence="2 3">
    <name type="scientific">Flavobacterium johnsoniae</name>
    <name type="common">Cytophaga johnsonae</name>
    <dbReference type="NCBI Taxonomy" id="986"/>
    <lineage>
        <taxon>Bacteria</taxon>
        <taxon>Pseudomonadati</taxon>
        <taxon>Bacteroidota</taxon>
        <taxon>Flavobacteriia</taxon>
        <taxon>Flavobacteriales</taxon>
        <taxon>Flavobacteriaceae</taxon>
        <taxon>Flavobacterium</taxon>
    </lineage>
</organism>
<protein>
    <recommendedName>
        <fullName evidence="4">Lipoprotein</fullName>
    </recommendedName>
</protein>
<accession>A0A1M5G212</accession>
<dbReference type="AlphaFoldDB" id="A0A1M5G212"/>
<evidence type="ECO:0000313" key="3">
    <source>
        <dbReference type="Proteomes" id="UP000184112"/>
    </source>
</evidence>
<dbReference type="Proteomes" id="UP000184112">
    <property type="component" value="Unassembled WGS sequence"/>
</dbReference>
<name>A0A1M5G212_FLAJO</name>
<dbReference type="EMBL" id="FQWH01000001">
    <property type="protein sequence ID" value="SHF97491.1"/>
    <property type="molecule type" value="Genomic_DNA"/>
</dbReference>
<dbReference type="PROSITE" id="PS51257">
    <property type="entry name" value="PROKAR_LIPOPROTEIN"/>
    <property type="match status" value="1"/>
</dbReference>
<evidence type="ECO:0008006" key="4">
    <source>
        <dbReference type="Google" id="ProtNLM"/>
    </source>
</evidence>
<gene>
    <name evidence="2" type="ORF">SAMN05444388_101208</name>
</gene>
<proteinExistence type="predicted"/>
<feature type="signal peptide" evidence="1">
    <location>
        <begin position="1"/>
        <end position="19"/>
    </location>
</feature>
<sequence>MRKLISICLVTFLAISCSSSDPDPNIAGTVYDGSINLTVSNTNAEDLLSASNPNAYKKNKIKVLYLLNGKLTEQFDGKLDSPSFFSIYEQDGQNVIRVFLNSSAEEKYPETYIQWDENHTDVIKVEYNRTSNSVFKKTVWINDQLITKVDPYVKIVK</sequence>
<reference evidence="2 3" key="1">
    <citation type="submission" date="2016-11" db="EMBL/GenBank/DDBJ databases">
        <authorList>
            <person name="Jaros S."/>
            <person name="Januszkiewicz K."/>
            <person name="Wedrychowicz H."/>
        </authorList>
    </citation>
    <scope>NUCLEOTIDE SEQUENCE [LARGE SCALE GENOMIC DNA]</scope>
    <source>
        <strain evidence="2 3">DSM 6792</strain>
    </source>
</reference>
<evidence type="ECO:0000313" key="2">
    <source>
        <dbReference type="EMBL" id="SHF97491.1"/>
    </source>
</evidence>